<evidence type="ECO:0000313" key="1">
    <source>
        <dbReference type="EMBL" id="TCL39992.1"/>
    </source>
</evidence>
<dbReference type="Proteomes" id="UP000295063">
    <property type="component" value="Unassembled WGS sequence"/>
</dbReference>
<dbReference type="AlphaFoldDB" id="A0A4R1Q4P9"/>
<dbReference type="EMBL" id="SLUI01000001">
    <property type="protein sequence ID" value="TCL39992.1"/>
    <property type="molecule type" value="Genomic_DNA"/>
</dbReference>
<reference evidence="1 2" key="1">
    <citation type="submission" date="2019-03" db="EMBL/GenBank/DDBJ databases">
        <title>Genomic Encyclopedia of Type Strains, Phase IV (KMG-IV): sequencing the most valuable type-strain genomes for metagenomic binning, comparative biology and taxonomic classification.</title>
        <authorList>
            <person name="Goeker M."/>
        </authorList>
    </citation>
    <scope>NUCLEOTIDE SEQUENCE [LARGE SCALE GENOMIC DNA]</scope>
    <source>
        <strain evidence="1 2">DSM 15969</strain>
    </source>
</reference>
<accession>A0A4R1Q4P9</accession>
<proteinExistence type="predicted"/>
<gene>
    <name evidence="1" type="ORF">EV210_101192</name>
</gene>
<comment type="caution">
    <text evidence="1">The sequence shown here is derived from an EMBL/GenBank/DDBJ whole genome shotgun (WGS) entry which is preliminary data.</text>
</comment>
<sequence>MDKLEKRKLPLIAVIVSTSLHNCCEFLRFNKLNPECFKMVCSIEKLKGISTDTPIIFTHSPDNHYEPYFELRKFATTRFKSVRFIDY</sequence>
<evidence type="ECO:0000313" key="2">
    <source>
        <dbReference type="Proteomes" id="UP000295063"/>
    </source>
</evidence>
<protein>
    <submittedName>
        <fullName evidence="1">Uncharacterized protein</fullName>
    </submittedName>
</protein>
<organism evidence="1 2">
    <name type="scientific">Anaerospora hongkongensis</name>
    <dbReference type="NCBI Taxonomy" id="244830"/>
    <lineage>
        <taxon>Bacteria</taxon>
        <taxon>Bacillati</taxon>
        <taxon>Bacillota</taxon>
        <taxon>Negativicutes</taxon>
        <taxon>Selenomonadales</taxon>
        <taxon>Sporomusaceae</taxon>
        <taxon>Anaerospora</taxon>
    </lineage>
</organism>
<name>A0A4R1Q4P9_9FIRM</name>
<keyword evidence="2" id="KW-1185">Reference proteome</keyword>